<evidence type="ECO:0000313" key="2">
    <source>
        <dbReference type="EMBL" id="RIB26471.1"/>
    </source>
</evidence>
<dbReference type="Proteomes" id="UP000266673">
    <property type="component" value="Unassembled WGS sequence"/>
</dbReference>
<accession>A0A397VXD3</accession>
<name>A0A397VXD3_9GLOM</name>
<feature type="chain" id="PRO_5017368472" description="Secreted protein" evidence="1">
    <location>
        <begin position="20"/>
        <end position="87"/>
    </location>
</feature>
<dbReference type="EMBL" id="QKWP01000135">
    <property type="protein sequence ID" value="RIB26471.1"/>
    <property type="molecule type" value="Genomic_DNA"/>
</dbReference>
<proteinExistence type="predicted"/>
<sequence>MFAISYASVFLSIHVAISALCSTVITVENGSIVLVGSVDFKIIRGGRTVDEICLFGAINLLDRSFQRFFSRSFLYGRTLSTTSSPGI</sequence>
<evidence type="ECO:0008006" key="4">
    <source>
        <dbReference type="Google" id="ProtNLM"/>
    </source>
</evidence>
<evidence type="ECO:0000256" key="1">
    <source>
        <dbReference type="SAM" id="SignalP"/>
    </source>
</evidence>
<protein>
    <recommendedName>
        <fullName evidence="4">Secreted protein</fullName>
    </recommendedName>
</protein>
<organism evidence="2 3">
    <name type="scientific">Gigaspora rosea</name>
    <dbReference type="NCBI Taxonomy" id="44941"/>
    <lineage>
        <taxon>Eukaryota</taxon>
        <taxon>Fungi</taxon>
        <taxon>Fungi incertae sedis</taxon>
        <taxon>Mucoromycota</taxon>
        <taxon>Glomeromycotina</taxon>
        <taxon>Glomeromycetes</taxon>
        <taxon>Diversisporales</taxon>
        <taxon>Gigasporaceae</taxon>
        <taxon>Gigaspora</taxon>
    </lineage>
</organism>
<keyword evidence="1" id="KW-0732">Signal</keyword>
<comment type="caution">
    <text evidence="2">The sequence shown here is derived from an EMBL/GenBank/DDBJ whole genome shotgun (WGS) entry which is preliminary data.</text>
</comment>
<feature type="signal peptide" evidence="1">
    <location>
        <begin position="1"/>
        <end position="19"/>
    </location>
</feature>
<reference evidence="2 3" key="1">
    <citation type="submission" date="2018-06" db="EMBL/GenBank/DDBJ databases">
        <title>Comparative genomics reveals the genomic features of Rhizophagus irregularis, R. cerebriforme, R. diaphanum and Gigaspora rosea, and their symbiotic lifestyle signature.</title>
        <authorList>
            <person name="Morin E."/>
            <person name="San Clemente H."/>
            <person name="Chen E.C.H."/>
            <person name="De La Providencia I."/>
            <person name="Hainaut M."/>
            <person name="Kuo A."/>
            <person name="Kohler A."/>
            <person name="Murat C."/>
            <person name="Tang N."/>
            <person name="Roy S."/>
            <person name="Loubradou J."/>
            <person name="Henrissat B."/>
            <person name="Grigoriev I.V."/>
            <person name="Corradi N."/>
            <person name="Roux C."/>
            <person name="Martin F.M."/>
        </authorList>
    </citation>
    <scope>NUCLEOTIDE SEQUENCE [LARGE SCALE GENOMIC DNA]</scope>
    <source>
        <strain evidence="2 3">DAOM 194757</strain>
    </source>
</reference>
<gene>
    <name evidence="2" type="ORF">C2G38_2064855</name>
</gene>
<evidence type="ECO:0000313" key="3">
    <source>
        <dbReference type="Proteomes" id="UP000266673"/>
    </source>
</evidence>
<keyword evidence="3" id="KW-1185">Reference proteome</keyword>
<dbReference type="AlphaFoldDB" id="A0A397VXD3"/>